<dbReference type="Gene3D" id="3.90.25.10">
    <property type="entry name" value="UDP-galactose 4-epimerase, domain 1"/>
    <property type="match status" value="1"/>
</dbReference>
<evidence type="ECO:0000259" key="1">
    <source>
        <dbReference type="Pfam" id="PF05368"/>
    </source>
</evidence>
<dbReference type="InterPro" id="IPR036291">
    <property type="entry name" value="NAD(P)-bd_dom_sf"/>
</dbReference>
<organism evidence="2 3">
    <name type="scientific">Mycolicibacterium mageritense</name>
    <name type="common">Mycobacterium mageritense</name>
    <dbReference type="NCBI Taxonomy" id="53462"/>
    <lineage>
        <taxon>Bacteria</taxon>
        <taxon>Bacillati</taxon>
        <taxon>Actinomycetota</taxon>
        <taxon>Actinomycetes</taxon>
        <taxon>Mycobacteriales</taxon>
        <taxon>Mycobacteriaceae</taxon>
        <taxon>Mycolicibacterium</taxon>
    </lineage>
</organism>
<dbReference type="Gene3D" id="3.40.50.720">
    <property type="entry name" value="NAD(P)-binding Rossmann-like Domain"/>
    <property type="match status" value="1"/>
</dbReference>
<keyword evidence="3" id="KW-1185">Reference proteome</keyword>
<sequence length="285" mass="30244">MPRACLPQLSAPSPTVGGMTILVTGATGNIGRRIVDELIRLGGNGIGEVRALTKNPAKANLPAGVEVVTGYLGEPESLDGVFDGVERMYLAPYPPTLAATLERIEHAGVGYLVALSGGAHWSEYADIVRASGLPHTQLGPGEFTDNFTIWAEQIKQTGTVRELCPSVVEAPVSMDDIARVAAQLLVEPARHGEMLELTGPEALSRADIARQIGVGIGRPVTVEQCDRAEAEATLRPVMGDAAAWYLDTISTNEEPQRANQLVAELTGTPAMSVAQWAARNADKFR</sequence>
<gene>
    <name evidence="2" type="ORF">MMAGJ_71370</name>
</gene>
<dbReference type="InterPro" id="IPR008030">
    <property type="entry name" value="NmrA-like"/>
</dbReference>
<dbReference type="SUPFAM" id="SSF51735">
    <property type="entry name" value="NAD(P)-binding Rossmann-fold domains"/>
    <property type="match status" value="1"/>
</dbReference>
<reference evidence="2 3" key="1">
    <citation type="journal article" date="2019" name="Emerg. Microbes Infect.">
        <title>Comprehensive subspecies identification of 175 nontuberculous mycobacteria species based on 7547 genomic profiles.</title>
        <authorList>
            <person name="Matsumoto Y."/>
            <person name="Kinjo T."/>
            <person name="Motooka D."/>
            <person name="Nabeya D."/>
            <person name="Jung N."/>
            <person name="Uechi K."/>
            <person name="Horii T."/>
            <person name="Iida T."/>
            <person name="Fujita J."/>
            <person name="Nakamura S."/>
        </authorList>
    </citation>
    <scope>NUCLEOTIDE SEQUENCE [LARGE SCALE GENOMIC DNA]</scope>
    <source>
        <strain evidence="2 3">JCM 12375</strain>
    </source>
</reference>
<dbReference type="PANTHER" id="PTHR43162:SF1">
    <property type="entry name" value="PRESTALK A DIFFERENTIATION PROTEIN A"/>
    <property type="match status" value="1"/>
</dbReference>
<evidence type="ECO:0000313" key="2">
    <source>
        <dbReference type="EMBL" id="BBX37855.1"/>
    </source>
</evidence>
<dbReference type="Pfam" id="PF05368">
    <property type="entry name" value="NmrA"/>
    <property type="match status" value="1"/>
</dbReference>
<dbReference type="InterPro" id="IPR051604">
    <property type="entry name" value="Ergot_Alk_Oxidoreductase"/>
</dbReference>
<feature type="domain" description="NmrA-like" evidence="1">
    <location>
        <begin position="20"/>
        <end position="89"/>
    </location>
</feature>
<name>A0ABM7I4M0_MYCME</name>
<protein>
    <submittedName>
        <fullName evidence="2">Nucleotide-diphosphate-sugar epimerase</fullName>
    </submittedName>
</protein>
<evidence type="ECO:0000313" key="3">
    <source>
        <dbReference type="Proteomes" id="UP000465622"/>
    </source>
</evidence>
<dbReference type="Proteomes" id="UP000465622">
    <property type="component" value="Chromosome"/>
</dbReference>
<accession>A0ABM7I4M0</accession>
<dbReference type="PANTHER" id="PTHR43162">
    <property type="match status" value="1"/>
</dbReference>
<dbReference type="EMBL" id="AP022567">
    <property type="protein sequence ID" value="BBX37855.1"/>
    <property type="molecule type" value="Genomic_DNA"/>
</dbReference>
<proteinExistence type="predicted"/>